<comment type="subcellular location">
    <subcellularLocation>
        <location evidence="2">Chromosome</location>
        <location evidence="2">Centromere</location>
    </subcellularLocation>
    <subcellularLocation>
        <location evidence="1">Nucleus</location>
    </subcellularLocation>
</comment>
<evidence type="ECO:0000313" key="9">
    <source>
        <dbReference type="Proteomes" id="UP001150569"/>
    </source>
</evidence>
<evidence type="ECO:0000256" key="3">
    <source>
        <dbReference type="ARBA" id="ARBA00005795"/>
    </source>
</evidence>
<gene>
    <name evidence="8" type="ORF">IWQ60_002757</name>
</gene>
<reference evidence="8" key="1">
    <citation type="submission" date="2022-07" db="EMBL/GenBank/DDBJ databases">
        <title>Phylogenomic reconstructions and comparative analyses of Kickxellomycotina fungi.</title>
        <authorList>
            <person name="Reynolds N.K."/>
            <person name="Stajich J.E."/>
            <person name="Barry K."/>
            <person name="Grigoriev I.V."/>
            <person name="Crous P."/>
            <person name="Smith M.E."/>
        </authorList>
    </citation>
    <scope>NUCLEOTIDE SEQUENCE</scope>
    <source>
        <strain evidence="8">RSA 861</strain>
    </source>
</reference>
<evidence type="ECO:0000313" key="8">
    <source>
        <dbReference type="EMBL" id="KAJ1927654.1"/>
    </source>
</evidence>
<comment type="caution">
    <text evidence="8">The sequence shown here is derived from an EMBL/GenBank/DDBJ whole genome shotgun (WGS) entry which is preliminary data.</text>
</comment>
<accession>A0A9W8AAS8</accession>
<dbReference type="OrthoDB" id="9445768at2759"/>
<protein>
    <submittedName>
        <fullName evidence="8">Uncharacterized protein</fullName>
    </submittedName>
</protein>
<dbReference type="AlphaFoldDB" id="A0A9W8AAS8"/>
<keyword evidence="7" id="KW-0137">Centromere</keyword>
<evidence type="ECO:0000256" key="5">
    <source>
        <dbReference type="ARBA" id="ARBA00023054"/>
    </source>
</evidence>
<evidence type="ECO:0000256" key="1">
    <source>
        <dbReference type="ARBA" id="ARBA00004123"/>
    </source>
</evidence>
<comment type="similarity">
    <text evidence="3">Belongs to the CENP-K/MCM22 family.</text>
</comment>
<dbReference type="Proteomes" id="UP001150569">
    <property type="component" value="Unassembled WGS sequence"/>
</dbReference>
<dbReference type="GO" id="GO:0051382">
    <property type="term" value="P:kinetochore assembly"/>
    <property type="evidence" value="ECO:0007669"/>
    <property type="project" value="InterPro"/>
</dbReference>
<dbReference type="PANTHER" id="PTHR14401">
    <property type="entry name" value="CENTROMERE PROTEIN K"/>
    <property type="match status" value="1"/>
</dbReference>
<organism evidence="8 9">
    <name type="scientific">Tieghemiomyces parasiticus</name>
    <dbReference type="NCBI Taxonomy" id="78921"/>
    <lineage>
        <taxon>Eukaryota</taxon>
        <taxon>Fungi</taxon>
        <taxon>Fungi incertae sedis</taxon>
        <taxon>Zoopagomycota</taxon>
        <taxon>Kickxellomycotina</taxon>
        <taxon>Dimargaritomycetes</taxon>
        <taxon>Dimargaritales</taxon>
        <taxon>Dimargaritaceae</taxon>
        <taxon>Tieghemiomyces</taxon>
    </lineage>
</organism>
<keyword evidence="4" id="KW-0158">Chromosome</keyword>
<proteinExistence type="inferred from homology"/>
<dbReference type="GO" id="GO:0005634">
    <property type="term" value="C:nucleus"/>
    <property type="evidence" value="ECO:0007669"/>
    <property type="project" value="UniProtKB-SubCell"/>
</dbReference>
<dbReference type="GO" id="GO:0000775">
    <property type="term" value="C:chromosome, centromeric region"/>
    <property type="evidence" value="ECO:0007669"/>
    <property type="project" value="UniProtKB-SubCell"/>
</dbReference>
<dbReference type="InterPro" id="IPR020993">
    <property type="entry name" value="Centromere_CenpK"/>
</dbReference>
<evidence type="ECO:0000256" key="4">
    <source>
        <dbReference type="ARBA" id="ARBA00022454"/>
    </source>
</evidence>
<dbReference type="EMBL" id="JANBPT010000108">
    <property type="protein sequence ID" value="KAJ1927654.1"/>
    <property type="molecule type" value="Genomic_DNA"/>
</dbReference>
<keyword evidence="6" id="KW-0539">Nucleus</keyword>
<keyword evidence="5" id="KW-0175">Coiled coil</keyword>
<name>A0A9W8AAS8_9FUNG</name>
<keyword evidence="9" id="KW-1185">Reference proteome</keyword>
<dbReference type="GO" id="GO:0000070">
    <property type="term" value="P:mitotic sister chromatid segregation"/>
    <property type="evidence" value="ECO:0007669"/>
    <property type="project" value="TreeGrafter"/>
</dbReference>
<evidence type="ECO:0000256" key="2">
    <source>
        <dbReference type="ARBA" id="ARBA00004584"/>
    </source>
</evidence>
<dbReference type="PANTHER" id="PTHR14401:SF6">
    <property type="entry name" value="CENTROMERE PROTEIN K"/>
    <property type="match status" value="1"/>
</dbReference>
<dbReference type="Pfam" id="PF11802">
    <property type="entry name" value="CENP-K"/>
    <property type="match status" value="1"/>
</dbReference>
<evidence type="ECO:0000256" key="6">
    <source>
        <dbReference type="ARBA" id="ARBA00023242"/>
    </source>
</evidence>
<sequence>MDAADRKRRVILRAERARLRRDLLRMQELNASPDCAGIVDHAAAAVFRLHRDGAQLQAAVAHATTELANDRRTLAAETALLKETRAIHTSLSETLRQLETTDPATRVQSAVDAKRTELGDLRKLTSQSMGRLLKFLEAYYPSVDAPNASPVQKRARLLDAPPPPTSFSLKDMIEDLMNLSVSDEHGPYYRLEEGHYHGPYVQLLLDAGVVTYHPKDATRIRLVDFGG</sequence>
<evidence type="ECO:0000256" key="7">
    <source>
        <dbReference type="ARBA" id="ARBA00023328"/>
    </source>
</evidence>